<organism evidence="4 5">
    <name type="scientific">Kitasatospora nipponensis</name>
    <dbReference type="NCBI Taxonomy" id="258049"/>
    <lineage>
        <taxon>Bacteria</taxon>
        <taxon>Bacillati</taxon>
        <taxon>Actinomycetota</taxon>
        <taxon>Actinomycetes</taxon>
        <taxon>Kitasatosporales</taxon>
        <taxon>Streptomycetaceae</taxon>
        <taxon>Kitasatospora</taxon>
    </lineage>
</organism>
<comment type="caution">
    <text evidence="4">The sequence shown here is derived from an EMBL/GenBank/DDBJ whole genome shotgun (WGS) entry which is preliminary data.</text>
</comment>
<dbReference type="PANTHER" id="PTHR33495">
    <property type="entry name" value="ANTI-SIGMA FACTOR ANTAGONIST TM_1081-RELATED-RELATED"/>
    <property type="match status" value="1"/>
</dbReference>
<dbReference type="Gene3D" id="3.30.750.24">
    <property type="entry name" value="STAS domain"/>
    <property type="match status" value="1"/>
</dbReference>
<evidence type="ECO:0000259" key="3">
    <source>
        <dbReference type="PROSITE" id="PS50801"/>
    </source>
</evidence>
<dbReference type="InterPro" id="IPR003658">
    <property type="entry name" value="Anti-sigma_ant"/>
</dbReference>
<dbReference type="PROSITE" id="PS50801">
    <property type="entry name" value="STAS"/>
    <property type="match status" value="1"/>
</dbReference>
<reference evidence="4 5" key="1">
    <citation type="journal article" date="2019" name="Int. J. Syst. Evol. Microbiol.">
        <title>The Global Catalogue of Microorganisms (GCM) 10K type strain sequencing project: providing services to taxonomists for standard genome sequencing and annotation.</title>
        <authorList>
            <consortium name="The Broad Institute Genomics Platform"/>
            <consortium name="The Broad Institute Genome Sequencing Center for Infectious Disease"/>
            <person name="Wu L."/>
            <person name="Ma J."/>
        </authorList>
    </citation>
    <scope>NUCLEOTIDE SEQUENCE [LARGE SCALE GENOMIC DNA]</scope>
    <source>
        <strain evidence="4 5">JCM 13004</strain>
    </source>
</reference>
<evidence type="ECO:0000313" key="4">
    <source>
        <dbReference type="EMBL" id="GAA1249490.1"/>
    </source>
</evidence>
<dbReference type="InterPro" id="IPR036513">
    <property type="entry name" value="STAS_dom_sf"/>
</dbReference>
<name>A0ABN1WG87_9ACTN</name>
<comment type="similarity">
    <text evidence="1 2">Belongs to the anti-sigma-factor antagonist family.</text>
</comment>
<dbReference type="EMBL" id="BAAALF010000087">
    <property type="protein sequence ID" value="GAA1249490.1"/>
    <property type="molecule type" value="Genomic_DNA"/>
</dbReference>
<dbReference type="NCBIfam" id="TIGR00377">
    <property type="entry name" value="ant_ant_sig"/>
    <property type="match status" value="1"/>
</dbReference>
<keyword evidence="5" id="KW-1185">Reference proteome</keyword>
<dbReference type="SUPFAM" id="SSF52091">
    <property type="entry name" value="SpoIIaa-like"/>
    <property type="match status" value="1"/>
</dbReference>
<sequence length="120" mass="12852">MNDAQGAVRLSVALEARADSRVLRLTGELDHDTAQVLREALEGCLSHGPHRILVDFAGVGFCDSTGLNVLLRARQEALAADRQVELCALGVQVARLFEVTGVDGVFAIHPTVDRALAAHR</sequence>
<evidence type="ECO:0000256" key="2">
    <source>
        <dbReference type="RuleBase" id="RU003749"/>
    </source>
</evidence>
<dbReference type="Proteomes" id="UP001500037">
    <property type="component" value="Unassembled WGS sequence"/>
</dbReference>
<evidence type="ECO:0000313" key="5">
    <source>
        <dbReference type="Proteomes" id="UP001500037"/>
    </source>
</evidence>
<accession>A0ABN1WG87</accession>
<dbReference type="InterPro" id="IPR058548">
    <property type="entry name" value="MlaB-like_STAS"/>
</dbReference>
<feature type="domain" description="STAS" evidence="3">
    <location>
        <begin position="10"/>
        <end position="119"/>
    </location>
</feature>
<dbReference type="PANTHER" id="PTHR33495:SF2">
    <property type="entry name" value="ANTI-SIGMA FACTOR ANTAGONIST TM_1081-RELATED"/>
    <property type="match status" value="1"/>
</dbReference>
<dbReference type="RefSeq" id="WP_344443753.1">
    <property type="nucleotide sequence ID" value="NZ_BAAALF010000087.1"/>
</dbReference>
<evidence type="ECO:0000256" key="1">
    <source>
        <dbReference type="ARBA" id="ARBA00009013"/>
    </source>
</evidence>
<proteinExistence type="inferred from homology"/>
<dbReference type="Pfam" id="PF13466">
    <property type="entry name" value="STAS_2"/>
    <property type="match status" value="1"/>
</dbReference>
<dbReference type="CDD" id="cd07043">
    <property type="entry name" value="STAS_anti-anti-sigma_factors"/>
    <property type="match status" value="1"/>
</dbReference>
<dbReference type="InterPro" id="IPR002645">
    <property type="entry name" value="STAS_dom"/>
</dbReference>
<gene>
    <name evidence="4" type="ORF">GCM10009665_45350</name>
</gene>
<protein>
    <recommendedName>
        <fullName evidence="2">Anti-sigma factor antagonist</fullName>
    </recommendedName>
</protein>